<protein>
    <submittedName>
        <fullName evidence="2">Uncharacterized protein</fullName>
    </submittedName>
</protein>
<reference evidence="2 3" key="1">
    <citation type="submission" date="2021-06" db="EMBL/GenBank/DDBJ databases">
        <authorList>
            <person name="Palmer J.M."/>
        </authorList>
    </citation>
    <scope>NUCLEOTIDE SEQUENCE [LARGE SCALE GENOMIC DNA]</scope>
    <source>
        <strain evidence="2 3">GA_2019</strain>
        <tissue evidence="2">Muscle</tissue>
    </source>
</reference>
<feature type="region of interest" description="Disordered" evidence="1">
    <location>
        <begin position="19"/>
        <end position="51"/>
    </location>
</feature>
<name>A0ABV0NDT5_9TELE</name>
<dbReference type="EMBL" id="JAHRIO010033193">
    <property type="protein sequence ID" value="MEQ2169540.1"/>
    <property type="molecule type" value="Genomic_DNA"/>
</dbReference>
<comment type="caution">
    <text evidence="2">The sequence shown here is derived from an EMBL/GenBank/DDBJ whole genome shotgun (WGS) entry which is preliminary data.</text>
</comment>
<feature type="non-terminal residue" evidence="2">
    <location>
        <position position="1"/>
    </location>
</feature>
<evidence type="ECO:0000313" key="2">
    <source>
        <dbReference type="EMBL" id="MEQ2169540.1"/>
    </source>
</evidence>
<proteinExistence type="predicted"/>
<gene>
    <name evidence="2" type="ORF">GOODEAATRI_026206</name>
</gene>
<sequence>KEIQPALVWKVSGDGTLLTAMPGSTKRQSPSVETGELTGLNLHPDHSCSSV</sequence>
<organism evidence="2 3">
    <name type="scientific">Goodea atripinnis</name>
    <dbReference type="NCBI Taxonomy" id="208336"/>
    <lineage>
        <taxon>Eukaryota</taxon>
        <taxon>Metazoa</taxon>
        <taxon>Chordata</taxon>
        <taxon>Craniata</taxon>
        <taxon>Vertebrata</taxon>
        <taxon>Euteleostomi</taxon>
        <taxon>Actinopterygii</taxon>
        <taxon>Neopterygii</taxon>
        <taxon>Teleostei</taxon>
        <taxon>Neoteleostei</taxon>
        <taxon>Acanthomorphata</taxon>
        <taxon>Ovalentaria</taxon>
        <taxon>Atherinomorphae</taxon>
        <taxon>Cyprinodontiformes</taxon>
        <taxon>Goodeidae</taxon>
        <taxon>Goodea</taxon>
    </lineage>
</organism>
<evidence type="ECO:0000313" key="3">
    <source>
        <dbReference type="Proteomes" id="UP001476798"/>
    </source>
</evidence>
<dbReference type="Proteomes" id="UP001476798">
    <property type="component" value="Unassembled WGS sequence"/>
</dbReference>
<evidence type="ECO:0000256" key="1">
    <source>
        <dbReference type="SAM" id="MobiDB-lite"/>
    </source>
</evidence>
<keyword evidence="3" id="KW-1185">Reference proteome</keyword>
<accession>A0ABV0NDT5</accession>